<sequence>MHYDSSTTITGQAGRDAGKSFKIGEVPPVEMTTFILRLLGAIRLDGVDELRALMNPAEGSNEIDTVLRLLAGCDAMATRQLIIDALGYVTIAPDPQHPGMFRALRDDDIKELKTLGEVIGAFVRTNITSGL</sequence>
<reference evidence="1 2" key="1">
    <citation type="submission" date="2018-02" db="EMBL/GenBank/DDBJ databases">
        <title>Isolation, characterization and comparative genomics of Xanthomonas oryzae pv. oryzae bacteriophages.</title>
        <authorList>
            <person name="Varga I."/>
            <person name="Molnar J."/>
            <person name="Gazdag A."/>
            <person name="Szucs D."/>
            <person name="Doffkay Z."/>
            <person name="Valappil S.K."/>
            <person name="Papp S."/>
            <person name="Pinter R."/>
            <person name="Vera Cruz C.M."/>
            <person name="Ricardo O."/>
            <person name="Vizi T."/>
            <person name="Schneider G."/>
            <person name="Rakhely G."/>
            <person name="Kovacs T."/>
        </authorList>
    </citation>
    <scope>NUCLEOTIDE SEQUENCE [LARGE SCALE GENOMIC DNA]</scope>
</reference>
<evidence type="ECO:0000313" key="1">
    <source>
        <dbReference type="EMBL" id="AVO23708.1"/>
    </source>
</evidence>
<proteinExistence type="predicted"/>
<dbReference type="KEGG" id="vg:64408843"/>
<organism evidence="1 2">
    <name type="scientific">Xanthomonas phage XPP1</name>
    <dbReference type="NCBI Taxonomy" id="2099853"/>
    <lineage>
        <taxon>Viruses</taxon>
        <taxon>Duplodnaviria</taxon>
        <taxon>Heunggongvirae</taxon>
        <taxon>Uroviricota</taxon>
        <taxon>Caudoviricetes</taxon>
        <taxon>Kantovirinae</taxon>
        <taxon>Tsukubavirus</taxon>
        <taxon>Tsukubavirus XPP1</taxon>
    </lineage>
</organism>
<accession>A0A3S7HHQ5</accession>
<dbReference type="EMBL" id="MG944227">
    <property type="protein sequence ID" value="AVO23708.1"/>
    <property type="molecule type" value="Genomic_DNA"/>
</dbReference>
<keyword evidence="2" id="KW-1185">Reference proteome</keyword>
<dbReference type="RefSeq" id="YP_010052474.1">
    <property type="nucleotide sequence ID" value="NC_054458.1"/>
</dbReference>
<dbReference type="GeneID" id="64408843"/>
<name>A0A3S7HHQ5_9CAUD</name>
<protein>
    <submittedName>
        <fullName evidence="1">Uncharacterized protein</fullName>
    </submittedName>
</protein>
<evidence type="ECO:0000313" key="2">
    <source>
        <dbReference type="Proteomes" id="UP000289438"/>
    </source>
</evidence>
<dbReference type="Proteomes" id="UP000289438">
    <property type="component" value="Segment"/>
</dbReference>